<protein>
    <submittedName>
        <fullName evidence="1">Uncharacterized protein</fullName>
    </submittedName>
</protein>
<dbReference type="EMBL" id="WWCN01000044">
    <property type="protein sequence ID" value="MYM26680.1"/>
    <property type="molecule type" value="Genomic_DNA"/>
</dbReference>
<name>A0A6L8KI03_9BURK</name>
<dbReference type="AlphaFoldDB" id="A0A6L8KI03"/>
<keyword evidence="2" id="KW-1185">Reference proteome</keyword>
<reference evidence="1 2" key="1">
    <citation type="submission" date="2019-12" db="EMBL/GenBank/DDBJ databases">
        <title>Novel species isolated from a subtropical stream in China.</title>
        <authorList>
            <person name="Lu H."/>
        </authorList>
    </citation>
    <scope>NUCLEOTIDE SEQUENCE [LARGE SCALE GENOMIC DNA]</scope>
    <source>
        <strain evidence="1 2">FT135W</strain>
    </source>
</reference>
<proteinExistence type="predicted"/>
<sequence>MTTAGHWFALLKNTDSISTEYFFVEHLMLFVAAPNAHTYRLLIFKDRCLLLLAEEAFCSSAKRQDYEAFQTFRQALLLLHFLRLTLHLHALFREGQNHNKATPL</sequence>
<gene>
    <name evidence="1" type="ORF">GTP46_29110</name>
</gene>
<accession>A0A6L8KI03</accession>
<evidence type="ECO:0000313" key="2">
    <source>
        <dbReference type="Proteomes" id="UP000479335"/>
    </source>
</evidence>
<dbReference type="RefSeq" id="WP_161010108.1">
    <property type="nucleotide sequence ID" value="NZ_WWCN01000044.1"/>
</dbReference>
<comment type="caution">
    <text evidence="1">The sequence shown here is derived from an EMBL/GenBank/DDBJ whole genome shotgun (WGS) entry which is preliminary data.</text>
</comment>
<organism evidence="1 2">
    <name type="scientific">Duganella flavida</name>
    <dbReference type="NCBI Taxonomy" id="2692175"/>
    <lineage>
        <taxon>Bacteria</taxon>
        <taxon>Pseudomonadati</taxon>
        <taxon>Pseudomonadota</taxon>
        <taxon>Betaproteobacteria</taxon>
        <taxon>Burkholderiales</taxon>
        <taxon>Oxalobacteraceae</taxon>
        <taxon>Telluria group</taxon>
        <taxon>Duganella</taxon>
    </lineage>
</organism>
<evidence type="ECO:0000313" key="1">
    <source>
        <dbReference type="EMBL" id="MYM26680.1"/>
    </source>
</evidence>
<dbReference type="Proteomes" id="UP000479335">
    <property type="component" value="Unassembled WGS sequence"/>
</dbReference>